<protein>
    <recommendedName>
        <fullName evidence="4">UL36 very large tegument protein</fullName>
    </recommendedName>
</protein>
<feature type="compositionally biased region" description="Low complexity" evidence="1">
    <location>
        <begin position="206"/>
        <end position="218"/>
    </location>
</feature>
<sequence length="575" mass="60013">MTTELARATTDFAYYFRSLVAALGERPGWYGVFAEREPGAVQAYSSGAEVPPWDVVRALLHDLAVGHGGAPDPAEAARAQALHRAAVAAWDAAPGAERALRARFDAAARTHDLALMREREAARALDQAAATAPGATTARLANTLAWSRDDRERAAARLAEIGARLAALTGRTDVAEAGQDRGQDRGQDQRDRSQERGQDFWARRTAAPAGPDAGASAAWPPPENRIRPEVRADPVRRPARAPFWGAGADADPPAAAPYEGPASWKEAADPHPYPQAPGAPRPDNAPALPPNVPASRRARFAPRAPQAPQNPQPAEPSVSAPRGARFAGAPALPLAEPEVIPLPGGAAKPRGARFAGAPATAAEAAVVPAPATPAGKAPRGARFAGAPEMREAPPVRVVDPRWAAEAQAGAARLGELRRSGQSGAAYLVLCEAAEGPPERLPYLVKELERTGLAADVATLLWEIAALPPAPLAAAAASLAADGRTDDSRTLLRQVAARPAADIALVAAALEDNARTTEAGELLETLIRAHTPEDAVDVARTVPALTPALLTAAERVSKSRRRDIVAALRRAALPDH</sequence>
<feature type="compositionally biased region" description="Basic and acidic residues" evidence="1">
    <location>
        <begin position="224"/>
        <end position="236"/>
    </location>
</feature>
<dbReference type="EMBL" id="JBHSBB010000006">
    <property type="protein sequence ID" value="MFC4031004.1"/>
    <property type="molecule type" value="Genomic_DNA"/>
</dbReference>
<accession>A0ABV8HL67</accession>
<name>A0ABV8HL67_9ACTN</name>
<keyword evidence="3" id="KW-1185">Reference proteome</keyword>
<feature type="compositionally biased region" description="Basic and acidic residues" evidence="1">
    <location>
        <begin position="178"/>
        <end position="202"/>
    </location>
</feature>
<reference evidence="3" key="1">
    <citation type="journal article" date="2019" name="Int. J. Syst. Evol. Microbiol.">
        <title>The Global Catalogue of Microorganisms (GCM) 10K type strain sequencing project: providing services to taxonomists for standard genome sequencing and annotation.</title>
        <authorList>
            <consortium name="The Broad Institute Genomics Platform"/>
            <consortium name="The Broad Institute Genome Sequencing Center for Infectious Disease"/>
            <person name="Wu L."/>
            <person name="Ma J."/>
        </authorList>
    </citation>
    <scope>NUCLEOTIDE SEQUENCE [LARGE SCALE GENOMIC DNA]</scope>
    <source>
        <strain evidence="3">CGMCC 4.7237</strain>
    </source>
</reference>
<feature type="compositionally biased region" description="Pro residues" evidence="1">
    <location>
        <begin position="271"/>
        <end position="280"/>
    </location>
</feature>
<organism evidence="2 3">
    <name type="scientific">Streptomyces polygonati</name>
    <dbReference type="NCBI Taxonomy" id="1617087"/>
    <lineage>
        <taxon>Bacteria</taxon>
        <taxon>Bacillati</taxon>
        <taxon>Actinomycetota</taxon>
        <taxon>Actinomycetes</taxon>
        <taxon>Kitasatosporales</taxon>
        <taxon>Streptomycetaceae</taxon>
        <taxon>Streptomyces</taxon>
    </lineage>
</organism>
<evidence type="ECO:0000313" key="3">
    <source>
        <dbReference type="Proteomes" id="UP001595765"/>
    </source>
</evidence>
<proteinExistence type="predicted"/>
<dbReference type="RefSeq" id="WP_386426788.1">
    <property type="nucleotide sequence ID" value="NZ_JBHSBB010000006.1"/>
</dbReference>
<feature type="compositionally biased region" description="Low complexity" evidence="1">
    <location>
        <begin position="240"/>
        <end position="262"/>
    </location>
</feature>
<evidence type="ECO:0000256" key="1">
    <source>
        <dbReference type="SAM" id="MobiDB-lite"/>
    </source>
</evidence>
<feature type="region of interest" description="Disordered" evidence="1">
    <location>
        <begin position="172"/>
        <end position="324"/>
    </location>
</feature>
<evidence type="ECO:0000313" key="2">
    <source>
        <dbReference type="EMBL" id="MFC4031004.1"/>
    </source>
</evidence>
<evidence type="ECO:0008006" key="4">
    <source>
        <dbReference type="Google" id="ProtNLM"/>
    </source>
</evidence>
<comment type="caution">
    <text evidence="2">The sequence shown here is derived from an EMBL/GenBank/DDBJ whole genome shotgun (WGS) entry which is preliminary data.</text>
</comment>
<dbReference type="Proteomes" id="UP001595765">
    <property type="component" value="Unassembled WGS sequence"/>
</dbReference>
<gene>
    <name evidence="2" type="ORF">ACFO3J_05915</name>
</gene>